<proteinExistence type="inferred from homology"/>
<evidence type="ECO:0000313" key="4">
    <source>
        <dbReference type="EMBL" id="MBE7369540.1"/>
    </source>
</evidence>
<dbReference type="Gene3D" id="3.40.50.2300">
    <property type="match status" value="2"/>
</dbReference>
<keyword evidence="2" id="KW-0732">Signal</keyword>
<gene>
    <name evidence="4" type="ORF">IM787_18400</name>
</gene>
<evidence type="ECO:0000256" key="2">
    <source>
        <dbReference type="ARBA" id="ARBA00022729"/>
    </source>
</evidence>
<evidence type="ECO:0000313" key="5">
    <source>
        <dbReference type="Proteomes" id="UP000806285"/>
    </source>
</evidence>
<reference evidence="4 5" key="1">
    <citation type="submission" date="2020-10" db="EMBL/GenBank/DDBJ databases">
        <title>Ramlibacter sp. HM2 16S ribosomal RNA gene Genome sequencing and assembly.</title>
        <authorList>
            <person name="Kang M."/>
        </authorList>
    </citation>
    <scope>NUCLEOTIDE SEQUENCE [LARGE SCALE GENOMIC DNA]</scope>
    <source>
        <strain evidence="4 5">HM2</strain>
    </source>
</reference>
<dbReference type="SUPFAM" id="SSF53822">
    <property type="entry name" value="Periplasmic binding protein-like I"/>
    <property type="match status" value="1"/>
</dbReference>
<dbReference type="Pfam" id="PF13458">
    <property type="entry name" value="Peripla_BP_6"/>
    <property type="match status" value="1"/>
</dbReference>
<evidence type="ECO:0000259" key="3">
    <source>
        <dbReference type="Pfam" id="PF13458"/>
    </source>
</evidence>
<dbReference type="Proteomes" id="UP000806285">
    <property type="component" value="Unassembled WGS sequence"/>
</dbReference>
<dbReference type="RefSeq" id="WP_193678162.1">
    <property type="nucleotide sequence ID" value="NZ_JADDIV010000005.1"/>
</dbReference>
<dbReference type="EMBL" id="JADDIV010000005">
    <property type="protein sequence ID" value="MBE7369540.1"/>
    <property type="molecule type" value="Genomic_DNA"/>
</dbReference>
<dbReference type="CDD" id="cd06326">
    <property type="entry name" value="PBP1_ABC_ligand_binding-like"/>
    <property type="match status" value="1"/>
</dbReference>
<dbReference type="InterPro" id="IPR028081">
    <property type="entry name" value="Leu-bd"/>
</dbReference>
<accession>A0ABR9S7P4</accession>
<dbReference type="PANTHER" id="PTHR47235:SF1">
    <property type="entry name" value="BLR6548 PROTEIN"/>
    <property type="match status" value="1"/>
</dbReference>
<evidence type="ECO:0000256" key="1">
    <source>
        <dbReference type="ARBA" id="ARBA00010062"/>
    </source>
</evidence>
<dbReference type="PANTHER" id="PTHR47235">
    <property type="entry name" value="BLR6548 PROTEIN"/>
    <property type="match status" value="1"/>
</dbReference>
<name>A0ABR9S7P4_9BURK</name>
<comment type="similarity">
    <text evidence="1">Belongs to the leucine-binding protein family.</text>
</comment>
<protein>
    <submittedName>
        <fullName evidence="4">ABC transporter substrate-binding protein</fullName>
    </submittedName>
</protein>
<organism evidence="4 5">
    <name type="scientific">Ramlibacter pallidus</name>
    <dbReference type="NCBI Taxonomy" id="2780087"/>
    <lineage>
        <taxon>Bacteria</taxon>
        <taxon>Pseudomonadati</taxon>
        <taxon>Pseudomonadota</taxon>
        <taxon>Betaproteobacteria</taxon>
        <taxon>Burkholderiales</taxon>
        <taxon>Comamonadaceae</taxon>
        <taxon>Ramlibacter</taxon>
    </lineage>
</organism>
<comment type="caution">
    <text evidence="4">The sequence shown here is derived from an EMBL/GenBank/DDBJ whole genome shotgun (WGS) entry which is preliminary data.</text>
</comment>
<keyword evidence="5" id="KW-1185">Reference proteome</keyword>
<sequence>MPFDAGFKVSRRFVLSALAVPIATYAAPAREGTLLVGQSAPLSGAMAPTMVGVLAGQQMAIDEANRSGGIHGRRLELVMLDDGFDPARTLENARTLVEQRQVVALFGSVGTTQTAALLPYVAEKKVPLISAYTGSPALRTKHNPFFFTTQASYADELVRMVRNLKSVQSTRIAVVYQNNEFGKLLLPVAEKVIAAEGCEVTVARPLEVSGGDAVAVAQAVAASRPQAVVMIVAGPAVVAYVKANRAHAGVPIYTFSLSVGSAILKALGEDARGLAVSRATPYPWRATTALARTFAQQMAAAGKPVDYDHFAGYINGRVLVEGLRAAGKNPTPAGVAKAMEKMGRLDLGGYAFEFSPENHHGSNFVEITVVGPNGNFMR</sequence>
<feature type="domain" description="Leucine-binding protein" evidence="3">
    <location>
        <begin position="36"/>
        <end position="370"/>
    </location>
</feature>
<dbReference type="InterPro" id="IPR028082">
    <property type="entry name" value="Peripla_BP_I"/>
</dbReference>